<feature type="coiled-coil region" evidence="6">
    <location>
        <begin position="228"/>
        <end position="276"/>
    </location>
</feature>
<evidence type="ECO:0000256" key="5">
    <source>
        <dbReference type="HAMAP-Rule" id="MF_01562"/>
    </source>
</evidence>
<dbReference type="AlphaFoldDB" id="A0A367ZNB2"/>
<evidence type="ECO:0000256" key="3">
    <source>
        <dbReference type="ARBA" id="ARBA00022989"/>
    </source>
</evidence>
<feature type="transmembrane region" description="Helical" evidence="5">
    <location>
        <begin position="5"/>
        <end position="24"/>
    </location>
</feature>
<dbReference type="GO" id="GO:0045121">
    <property type="term" value="C:membrane raft"/>
    <property type="evidence" value="ECO:0007669"/>
    <property type="project" value="UniProtKB-SubCell"/>
</dbReference>
<comment type="subcellular location">
    <subcellularLocation>
        <location evidence="5">Cell membrane</location>
        <topology evidence="5">Single-pass membrane protein</topology>
    </subcellularLocation>
    <subcellularLocation>
        <location evidence="5">Membrane raft</location>
        <topology evidence="5">Single-pass membrane protein</topology>
    </subcellularLocation>
</comment>
<comment type="caution">
    <text evidence="5">Lacks conserved residue(s) required for the propagation of feature annotation.</text>
</comment>
<dbReference type="HAMAP" id="MF_01562">
    <property type="entry name" value="FloA"/>
    <property type="match status" value="1"/>
</dbReference>
<evidence type="ECO:0000256" key="4">
    <source>
        <dbReference type="ARBA" id="ARBA00023136"/>
    </source>
</evidence>
<evidence type="ECO:0000256" key="6">
    <source>
        <dbReference type="SAM" id="Coils"/>
    </source>
</evidence>
<comment type="similarity">
    <text evidence="5">Belongs to the flotillin-like FloA family.</text>
</comment>
<accession>A0A367ZNB2</accession>
<evidence type="ECO:0000313" key="7">
    <source>
        <dbReference type="EMBL" id="RCK79618.1"/>
    </source>
</evidence>
<keyword evidence="2 5" id="KW-0812">Transmembrane</keyword>
<keyword evidence="4 5" id="KW-0472">Membrane</keyword>
<comment type="subunit">
    <text evidence="5">Homooligomerizes.</text>
</comment>
<dbReference type="NCBIfam" id="NF010186">
    <property type="entry name" value="PRK13665.1"/>
    <property type="match status" value="1"/>
</dbReference>
<gene>
    <name evidence="5" type="primary">floA</name>
    <name evidence="7" type="ORF">OZSIB_4090</name>
</gene>
<dbReference type="InterPro" id="IPR022853">
    <property type="entry name" value="FloA"/>
</dbReference>
<keyword evidence="3 5" id="KW-1133">Transmembrane helix</keyword>
<sequence>MEPGILAIIIVGGLVLLFVITYFIPVGLWVSALASGVPVGLIDLIGMRLRGVVPHAIINPAIMGYKGGLEISLQALESHYLAGGNVSRVVSALIAAQRAGIPLNFKQATAIDLAGRDVLEAVKLCVKPKVITTPLVAAMAKNGIQVKAIARVTVKVDITKLIGGATEDTILARVGEGIVTTIGSAESHKEILENPDRISKTVQEKGLDAKTAFEILSIDIADVDIGSNIGAKLQIDQAEADMKIAQAKAAERRAMAEAKEQEMRALEQEMRARLVEAESTVPQAIAAALKDGNLGILDYYTLKNIGADTEMRKSLGHMMDPVTASGPTAKA</sequence>
<evidence type="ECO:0000256" key="1">
    <source>
        <dbReference type="ARBA" id="ARBA00022475"/>
    </source>
</evidence>
<keyword evidence="6" id="KW-0175">Coiled coil</keyword>
<keyword evidence="1 5" id="KW-1003">Cell membrane</keyword>
<evidence type="ECO:0000256" key="2">
    <source>
        <dbReference type="ARBA" id="ARBA00022692"/>
    </source>
</evidence>
<reference evidence="7 8" key="1">
    <citation type="submission" date="2018-05" db="EMBL/GenBank/DDBJ databases">
        <title>A metagenomic window into the 2 km-deep terrestrial subsurface aquifer revealed taxonomically and functionally diverse microbial community comprising novel uncultured bacterial lineages.</title>
        <authorList>
            <person name="Kadnikov V.V."/>
            <person name="Mardanov A.V."/>
            <person name="Beletsky A.V."/>
            <person name="Banks D."/>
            <person name="Pimenov N.V."/>
            <person name="Frank Y.A."/>
            <person name="Karnachuk O.V."/>
            <person name="Ravin N.V."/>
        </authorList>
    </citation>
    <scope>NUCLEOTIDE SEQUENCE [LARGE SCALE GENOMIC DNA]</scope>
    <source>
        <strain evidence="7">BY5</strain>
    </source>
</reference>
<comment type="function">
    <text evidence="5">Found in functional membrane microdomains (FMM) that may be equivalent to eukaryotic membrane rafts FMMs are highly dynamic and increase in number as cells age. Flotillins are thought to be important factors in membrane fluidity.</text>
</comment>
<dbReference type="GO" id="GO:0005886">
    <property type="term" value="C:plasma membrane"/>
    <property type="evidence" value="ECO:0007669"/>
    <property type="project" value="UniProtKB-SubCell"/>
</dbReference>
<name>A0A367ZNB2_9BACT</name>
<dbReference type="EMBL" id="QOQW01000011">
    <property type="protein sequence ID" value="RCK79618.1"/>
    <property type="molecule type" value="Genomic_DNA"/>
</dbReference>
<organism evidence="7 8">
    <name type="scientific">Candidatus Ozemobacter sibiricus</name>
    <dbReference type="NCBI Taxonomy" id="2268124"/>
    <lineage>
        <taxon>Bacteria</taxon>
        <taxon>Candidatus Ozemobacteria</taxon>
        <taxon>Candidatus Ozemobacterales</taxon>
        <taxon>Candidatus Ozemobacteraceae</taxon>
        <taxon>Candidatus Ozemobacter</taxon>
    </lineage>
</organism>
<proteinExistence type="inferred from homology"/>
<dbReference type="Pfam" id="PF12127">
    <property type="entry name" value="FloA"/>
    <property type="match status" value="1"/>
</dbReference>
<protein>
    <recommendedName>
        <fullName evidence="5">Flotillin-like protein FloA</fullName>
    </recommendedName>
</protein>
<comment type="caution">
    <text evidence="7">The sequence shown here is derived from an EMBL/GenBank/DDBJ whole genome shotgun (WGS) entry which is preliminary data.</text>
</comment>
<evidence type="ECO:0000313" key="8">
    <source>
        <dbReference type="Proteomes" id="UP000252355"/>
    </source>
</evidence>
<dbReference type="Proteomes" id="UP000252355">
    <property type="component" value="Unassembled WGS sequence"/>
</dbReference>